<evidence type="ECO:0000313" key="7">
    <source>
        <dbReference type="Proteomes" id="UP000694843"/>
    </source>
</evidence>
<dbReference type="InterPro" id="IPR003598">
    <property type="entry name" value="Ig_sub2"/>
</dbReference>
<evidence type="ECO:0000256" key="4">
    <source>
        <dbReference type="SAM" id="MobiDB-lite"/>
    </source>
</evidence>
<evidence type="ECO:0000256" key="5">
    <source>
        <dbReference type="SAM" id="Phobius"/>
    </source>
</evidence>
<proteinExistence type="predicted"/>
<keyword evidence="3" id="KW-1015">Disulfide bond</keyword>
<accession>A0A979FMU3</accession>
<feature type="region of interest" description="Disordered" evidence="4">
    <location>
        <begin position="683"/>
        <end position="710"/>
    </location>
</feature>
<dbReference type="PANTHER" id="PTHR23278">
    <property type="entry name" value="SIDESTEP PROTEIN"/>
    <property type="match status" value="1"/>
</dbReference>
<dbReference type="SUPFAM" id="SSF48726">
    <property type="entry name" value="Immunoglobulin"/>
    <property type="match status" value="3"/>
</dbReference>
<evidence type="ECO:0000256" key="1">
    <source>
        <dbReference type="ARBA" id="ARBA00004167"/>
    </source>
</evidence>
<dbReference type="InterPro" id="IPR013162">
    <property type="entry name" value="CD80_C2-set"/>
</dbReference>
<dbReference type="SMART" id="SM00408">
    <property type="entry name" value="IGc2"/>
    <property type="match status" value="1"/>
</dbReference>
<dbReference type="Gene3D" id="2.60.40.10">
    <property type="entry name" value="Immunoglobulins"/>
    <property type="match status" value="4"/>
</dbReference>
<keyword evidence="7" id="KW-1185">Reference proteome</keyword>
<reference evidence="8" key="1">
    <citation type="submission" date="2025-08" db="UniProtKB">
        <authorList>
            <consortium name="RefSeq"/>
        </authorList>
    </citation>
    <scope>IDENTIFICATION</scope>
    <source>
        <tissue evidence="8">Whole organism</tissue>
    </source>
</reference>
<dbReference type="GeneID" id="108666189"/>
<comment type="subcellular location">
    <subcellularLocation>
        <location evidence="1">Membrane</location>
        <topology evidence="1">Single-pass membrane protein</topology>
    </subcellularLocation>
</comment>
<dbReference type="PANTHER" id="PTHR23278:SF19">
    <property type="entry name" value="OBSCURIN"/>
    <property type="match status" value="1"/>
</dbReference>
<evidence type="ECO:0000256" key="3">
    <source>
        <dbReference type="ARBA" id="ARBA00023157"/>
    </source>
</evidence>
<dbReference type="RefSeq" id="XP_047737504.1">
    <property type="nucleotide sequence ID" value="XM_047881548.1"/>
</dbReference>
<dbReference type="KEGG" id="hazt:108666189"/>
<dbReference type="SUPFAM" id="SSF49265">
    <property type="entry name" value="Fibronectin type III"/>
    <property type="match status" value="1"/>
</dbReference>
<keyword evidence="5" id="KW-1133">Transmembrane helix</keyword>
<feature type="domain" description="Ig-like" evidence="6">
    <location>
        <begin position="109"/>
        <end position="201"/>
    </location>
</feature>
<keyword evidence="5" id="KW-0812">Transmembrane</keyword>
<organism evidence="7 8">
    <name type="scientific">Hyalella azteca</name>
    <name type="common">Amphipod</name>
    <dbReference type="NCBI Taxonomy" id="294128"/>
    <lineage>
        <taxon>Eukaryota</taxon>
        <taxon>Metazoa</taxon>
        <taxon>Ecdysozoa</taxon>
        <taxon>Arthropoda</taxon>
        <taxon>Crustacea</taxon>
        <taxon>Multicrustacea</taxon>
        <taxon>Malacostraca</taxon>
        <taxon>Eumalacostraca</taxon>
        <taxon>Peracarida</taxon>
        <taxon>Amphipoda</taxon>
        <taxon>Senticaudata</taxon>
        <taxon>Talitrida</taxon>
        <taxon>Talitroidea</taxon>
        <taxon>Hyalellidae</taxon>
        <taxon>Hyalella</taxon>
    </lineage>
</organism>
<feature type="domain" description="Ig-like" evidence="6">
    <location>
        <begin position="10"/>
        <end position="89"/>
    </location>
</feature>
<dbReference type="Pfam" id="PF08205">
    <property type="entry name" value="C2-set_2"/>
    <property type="match status" value="1"/>
</dbReference>
<dbReference type="OrthoDB" id="6378823at2759"/>
<dbReference type="GO" id="GO:0016020">
    <property type="term" value="C:membrane"/>
    <property type="evidence" value="ECO:0007669"/>
    <property type="project" value="UniProtKB-SubCell"/>
</dbReference>
<feature type="region of interest" description="Disordered" evidence="4">
    <location>
        <begin position="635"/>
        <end position="657"/>
    </location>
</feature>
<dbReference type="CDD" id="cd00096">
    <property type="entry name" value="Ig"/>
    <property type="match status" value="2"/>
</dbReference>
<name>A0A979FMU3_HYAAZ</name>
<feature type="domain" description="Ig-like" evidence="6">
    <location>
        <begin position="210"/>
        <end position="281"/>
    </location>
</feature>
<dbReference type="InterPro" id="IPR036116">
    <property type="entry name" value="FN3_sf"/>
</dbReference>
<evidence type="ECO:0000259" key="6">
    <source>
        <dbReference type="PROSITE" id="PS50835"/>
    </source>
</evidence>
<keyword evidence="2 5" id="KW-0472">Membrane</keyword>
<dbReference type="InterPro" id="IPR003599">
    <property type="entry name" value="Ig_sub"/>
</dbReference>
<dbReference type="InterPro" id="IPR003961">
    <property type="entry name" value="FN3_dom"/>
</dbReference>
<evidence type="ECO:0000256" key="2">
    <source>
        <dbReference type="ARBA" id="ARBA00023136"/>
    </source>
</evidence>
<sequence length="795" mass="86777">MITIEMNLRPLTVQILGAAEPVSAGRPYELVCHSAGARPPATLTWWLGGQLLTNATTTTASSGNVTVSSLIYEPKIADSGQQLRCRAESPVIPHPPLDDHFDIIVFYTPIVHLGLGSSLSPDSIKESEDVYFECNVQARPKIYKVVWYHNGDLVKHNVSAGVIVSNQSLVLQRVRRLQTGLYTCIASNSEGDGESNAVNLSVQYAPVCVPGQTVTYSAARHEEVTVTCEISAVPAVVTFHWRFNSSGDVVDIAESHIVSQGLKSSLSYVARTELDYGTLQCWGSNPLGRQKEPCRFRVIPAERPDPPKQCSLLNDSADSLIIRCQPGYSGGLSQMFIAEVYDADTKQLLLNITDAATPYFQLVGLEAGTSFSVNVYAINAKGASKKRVIEGYTDRDFTDKRIAQVRHHPMKNVPNEIPYAQLLGIGVGVLGSLVLFTVVAVLLLRWKKEKRQSKQLHKSSFQTSLSDCKDDNPDIIPSSDANSETNLPCVPDASSFHGAPIPPPAAYSASVYSTLPRRHEAEIVLTSCDASHHIQQAANCGSLQRRRRGTHMPSISGHVENAIIDGVNLKPSRSMMIQHNLHNSIQQNMPHAMPPTAQYRHLAPPAQHCMQAHGCINQQMQVPRLSRPYNGDPILHGHSPPVSYSQAHGHTHSHPQNMSPVMHGGSGGVGCERADMVLTCHPHRQESHRSPGNPKCSSPESTSYHPSDSSLQHLLGIRTSNAGQPMAEEVFKDTLTYAHEHHIPISVQCRGRGLASVDVDYGNDTQRSESDSSIVNESCRSTEALLKGKQIESKV</sequence>
<dbReference type="InterPro" id="IPR013783">
    <property type="entry name" value="Ig-like_fold"/>
</dbReference>
<dbReference type="Proteomes" id="UP000694843">
    <property type="component" value="Unplaced"/>
</dbReference>
<dbReference type="AlphaFoldDB" id="A0A979FMU3"/>
<dbReference type="PROSITE" id="PS50835">
    <property type="entry name" value="IG_LIKE"/>
    <property type="match status" value="3"/>
</dbReference>
<dbReference type="InterPro" id="IPR036179">
    <property type="entry name" value="Ig-like_dom_sf"/>
</dbReference>
<feature type="compositionally biased region" description="Polar residues" evidence="4">
    <location>
        <begin position="642"/>
        <end position="657"/>
    </location>
</feature>
<protein>
    <submittedName>
        <fullName evidence="8">Uncharacterized protein LOC108666189</fullName>
    </submittedName>
</protein>
<dbReference type="CDD" id="cd00063">
    <property type="entry name" value="FN3"/>
    <property type="match status" value="1"/>
</dbReference>
<feature type="compositionally biased region" description="Polar residues" evidence="4">
    <location>
        <begin position="695"/>
        <end position="710"/>
    </location>
</feature>
<dbReference type="Pfam" id="PF13927">
    <property type="entry name" value="Ig_3"/>
    <property type="match status" value="1"/>
</dbReference>
<dbReference type="SMART" id="SM00060">
    <property type="entry name" value="FN3"/>
    <property type="match status" value="1"/>
</dbReference>
<dbReference type="SMART" id="SM00409">
    <property type="entry name" value="IG"/>
    <property type="match status" value="2"/>
</dbReference>
<gene>
    <name evidence="8" type="primary">LOC108666189</name>
</gene>
<dbReference type="InterPro" id="IPR007110">
    <property type="entry name" value="Ig-like_dom"/>
</dbReference>
<feature type="transmembrane region" description="Helical" evidence="5">
    <location>
        <begin position="419"/>
        <end position="444"/>
    </location>
</feature>
<evidence type="ECO:0000313" key="8">
    <source>
        <dbReference type="RefSeq" id="XP_047737504.1"/>
    </source>
</evidence>